<sequence length="228" mass="27703">MIEILDNPQKIIFNKKTFKILTYDDYIKKLDKNYKIKLFFPSCIPSFIAFKILLFKLFKKFQNRKNIFLEKTTFKKFKKLYKALYQINIFFLVFDNIFEQDIQKKLQEDLCDLKAKIDLHKDEVNFKQCVDLLHCKNSKNLFLNIEIILKDNSDFFKQNNELNLKQAIALLLEKQMLGLEKIPKKSLENFIEFDKIKFLFKHFSYVFKKTDLKKCKIFLKINIRKQKY</sequence>
<dbReference type="RefSeq" id="WP_147555760.1">
    <property type="nucleotide sequence ID" value="NZ_VOWJ01000028.1"/>
</dbReference>
<keyword evidence="1" id="KW-1133">Transmembrane helix</keyword>
<accession>A0A5C7DT58</accession>
<reference evidence="2 3" key="1">
    <citation type="submission" date="2019-07" db="EMBL/GenBank/DDBJ databases">
        <title>Rapid identification of Enteric Bacteria from Whole Genome Sequences (WGS) using Average Nucleotide Identity (ANI).</title>
        <authorList>
            <person name="Lane C."/>
        </authorList>
    </citation>
    <scope>NUCLEOTIDE SEQUENCE [LARGE SCALE GENOMIC DNA]</scope>
    <source>
        <strain evidence="2 3">2016D-0084</strain>
    </source>
</reference>
<proteinExistence type="predicted"/>
<dbReference type="Proteomes" id="UP000321629">
    <property type="component" value="Unassembled WGS sequence"/>
</dbReference>
<gene>
    <name evidence="2" type="ORF">FPD38_05620</name>
</gene>
<name>A0A5C7DT58_9BACT</name>
<evidence type="ECO:0000256" key="1">
    <source>
        <dbReference type="SAM" id="Phobius"/>
    </source>
</evidence>
<evidence type="ECO:0000313" key="2">
    <source>
        <dbReference type="EMBL" id="TXE87666.1"/>
    </source>
</evidence>
<comment type="caution">
    <text evidence="2">The sequence shown here is derived from an EMBL/GenBank/DDBJ whole genome shotgun (WGS) entry which is preliminary data.</text>
</comment>
<dbReference type="AlphaFoldDB" id="A0A5C7DT58"/>
<organism evidence="2 3">
    <name type="scientific">Campylobacter volucris</name>
    <dbReference type="NCBI Taxonomy" id="1031542"/>
    <lineage>
        <taxon>Bacteria</taxon>
        <taxon>Pseudomonadati</taxon>
        <taxon>Campylobacterota</taxon>
        <taxon>Epsilonproteobacteria</taxon>
        <taxon>Campylobacterales</taxon>
        <taxon>Campylobacteraceae</taxon>
        <taxon>Campylobacter</taxon>
    </lineage>
</organism>
<protein>
    <submittedName>
        <fullName evidence="2">Uncharacterized protein</fullName>
    </submittedName>
</protein>
<keyword evidence="1" id="KW-0472">Membrane</keyword>
<evidence type="ECO:0000313" key="3">
    <source>
        <dbReference type="Proteomes" id="UP000321629"/>
    </source>
</evidence>
<dbReference type="EMBL" id="VOWJ01000028">
    <property type="protein sequence ID" value="TXE87666.1"/>
    <property type="molecule type" value="Genomic_DNA"/>
</dbReference>
<keyword evidence="1" id="KW-0812">Transmembrane</keyword>
<feature type="transmembrane region" description="Helical" evidence="1">
    <location>
        <begin position="38"/>
        <end position="58"/>
    </location>
</feature>